<dbReference type="Gene3D" id="3.80.10.10">
    <property type="entry name" value="Ribonuclease Inhibitor"/>
    <property type="match status" value="2"/>
</dbReference>
<feature type="region of interest" description="Disordered" evidence="3">
    <location>
        <begin position="406"/>
        <end position="465"/>
    </location>
</feature>
<protein>
    <recommendedName>
        <fullName evidence="4">CAP-Gly domain-containing protein</fullName>
    </recommendedName>
</protein>
<proteinExistence type="predicted"/>
<keyword evidence="1" id="KW-0433">Leucine-rich repeat</keyword>
<evidence type="ECO:0000313" key="5">
    <source>
        <dbReference type="EMBL" id="KPV75198.1"/>
    </source>
</evidence>
<dbReference type="Proteomes" id="UP000053890">
    <property type="component" value="Unassembled WGS sequence"/>
</dbReference>
<dbReference type="SUPFAM" id="SSF74924">
    <property type="entry name" value="Cap-Gly domain"/>
    <property type="match status" value="1"/>
</dbReference>
<evidence type="ECO:0000256" key="1">
    <source>
        <dbReference type="ARBA" id="ARBA00022614"/>
    </source>
</evidence>
<dbReference type="SMART" id="SM00369">
    <property type="entry name" value="LRR_TYP"/>
    <property type="match status" value="6"/>
</dbReference>
<feature type="region of interest" description="Disordered" evidence="3">
    <location>
        <begin position="1"/>
        <end position="33"/>
    </location>
</feature>
<feature type="compositionally biased region" description="Polar residues" evidence="3">
    <location>
        <begin position="415"/>
        <end position="425"/>
    </location>
</feature>
<dbReference type="GeneID" id="28977177"/>
<dbReference type="InterPro" id="IPR003591">
    <property type="entry name" value="Leu-rich_rpt_typical-subtyp"/>
</dbReference>
<dbReference type="InterPro" id="IPR032675">
    <property type="entry name" value="LRR_dom_sf"/>
</dbReference>
<dbReference type="RefSeq" id="XP_018271247.1">
    <property type="nucleotide sequence ID" value="XM_018416729.1"/>
</dbReference>
<organism evidence="5 6">
    <name type="scientific">Rhodotorula graminis (strain WP1)</name>
    <dbReference type="NCBI Taxonomy" id="578459"/>
    <lineage>
        <taxon>Eukaryota</taxon>
        <taxon>Fungi</taxon>
        <taxon>Dikarya</taxon>
        <taxon>Basidiomycota</taxon>
        <taxon>Pucciniomycotina</taxon>
        <taxon>Microbotryomycetes</taxon>
        <taxon>Sporidiobolales</taxon>
        <taxon>Sporidiobolaceae</taxon>
        <taxon>Rhodotorula</taxon>
    </lineage>
</organism>
<gene>
    <name evidence="5" type="ORF">RHOBADRAFT_53209</name>
</gene>
<keyword evidence="2" id="KW-0677">Repeat</keyword>
<evidence type="ECO:0000313" key="6">
    <source>
        <dbReference type="Proteomes" id="UP000053890"/>
    </source>
</evidence>
<dbReference type="PROSITE" id="PS50245">
    <property type="entry name" value="CAP_GLY_2"/>
    <property type="match status" value="1"/>
</dbReference>
<keyword evidence="6" id="KW-1185">Reference proteome</keyword>
<dbReference type="PANTHER" id="PTHR48051">
    <property type="match status" value="1"/>
</dbReference>
<dbReference type="OMA" id="WHEIVEQ"/>
<dbReference type="Pfam" id="PF01302">
    <property type="entry name" value="CAP_GLY"/>
    <property type="match status" value="1"/>
</dbReference>
<evidence type="ECO:0000256" key="3">
    <source>
        <dbReference type="SAM" id="MobiDB-lite"/>
    </source>
</evidence>
<dbReference type="GO" id="GO:0005737">
    <property type="term" value="C:cytoplasm"/>
    <property type="evidence" value="ECO:0007669"/>
    <property type="project" value="TreeGrafter"/>
</dbReference>
<feature type="domain" description="CAP-Gly" evidence="4">
    <location>
        <begin position="34"/>
        <end position="80"/>
    </location>
</feature>
<accession>A0A194S386</accession>
<evidence type="ECO:0000256" key="2">
    <source>
        <dbReference type="ARBA" id="ARBA00022737"/>
    </source>
</evidence>
<dbReference type="PANTHER" id="PTHR48051:SF1">
    <property type="entry name" value="RAS SUPPRESSOR PROTEIN 1"/>
    <property type="match status" value="1"/>
</dbReference>
<dbReference type="InterPro" id="IPR000938">
    <property type="entry name" value="CAP-Gly_domain"/>
</dbReference>
<sequence length="647" mass="70864">MRCSYAPTPSTSSSAPTSGTASRPAQLGSVLYKGPVPPTKGTWLGIEWDEPSRGRHSGVYDKTGVRYFHPRIQGAGSFLRPDAKGLDLRGKTFEEALRAKYLDDDDCGDGDNNVLEARSGPQIDPLDSSSTTRRYATDGNFDVEVVLSSKVTERFHQLGRLREVGLEWESVSAAMGVTDDGESRARALGALQELGRRLSRLEVLNLSFSLLPSLHEAAEVANVLSRLVHLSLNGNRFTRLVEPTQLPGFARLRRLQLNSTLMTWTEIRHAAPSFPNLEELEFGHNRLRSLCGPAGQADSSASSLLIFPKLVRLNLEANELGDWHEIVEQLNCLPSLTDLVLSSNRLSSLVLPDSASSSSSPTAHVPEPRHRLRHLRHLDLVDNLLDSWTSSVDALGASAPTNFPTLQSVRLRGNGVTSSRPSTTADDPANAVPDRRAAEAQPSPASNPDLAHDLDQPPHPEPASPYGRLLIIARLAFVMDLDGSPVSRAERDDAERFWVEQLAKGAEDEAQLGEWARTRLREVRLKHGQVEPSRDNPAFSTSTSSRAKLKDRLIHLHVRLPPSTSPSPSSTSLAVLPSLRTLLLRAQIVRIARLPLPKSQYRLVAVLQPAEGETDEVRVEIPPAEEGKELSWWGIGDGDTVEVVPME</sequence>
<dbReference type="InterPro" id="IPR036859">
    <property type="entry name" value="CAP-Gly_dom_sf"/>
</dbReference>
<dbReference type="Gene3D" id="2.30.30.190">
    <property type="entry name" value="CAP Gly-rich-like domain"/>
    <property type="match status" value="1"/>
</dbReference>
<dbReference type="STRING" id="578459.A0A194S386"/>
<dbReference type="SUPFAM" id="SSF52047">
    <property type="entry name" value="RNI-like"/>
    <property type="match status" value="1"/>
</dbReference>
<name>A0A194S386_RHOGW</name>
<dbReference type="EMBL" id="KQ474078">
    <property type="protein sequence ID" value="KPV75198.1"/>
    <property type="molecule type" value="Genomic_DNA"/>
</dbReference>
<reference evidence="5 6" key="1">
    <citation type="journal article" date="2015" name="Front. Microbiol.">
        <title>Genome sequence of the plant growth promoting endophytic yeast Rhodotorula graminis WP1.</title>
        <authorList>
            <person name="Firrincieli A."/>
            <person name="Otillar R."/>
            <person name="Salamov A."/>
            <person name="Schmutz J."/>
            <person name="Khan Z."/>
            <person name="Redman R.S."/>
            <person name="Fleck N.D."/>
            <person name="Lindquist E."/>
            <person name="Grigoriev I.V."/>
            <person name="Doty S.L."/>
        </authorList>
    </citation>
    <scope>NUCLEOTIDE SEQUENCE [LARGE SCALE GENOMIC DNA]</scope>
    <source>
        <strain evidence="5 6">WP1</strain>
    </source>
</reference>
<evidence type="ECO:0000259" key="4">
    <source>
        <dbReference type="PROSITE" id="PS50245"/>
    </source>
</evidence>
<dbReference type="SMART" id="SM01052">
    <property type="entry name" value="CAP_GLY"/>
    <property type="match status" value="1"/>
</dbReference>
<dbReference type="AlphaFoldDB" id="A0A194S386"/>
<dbReference type="OrthoDB" id="5273213at2759"/>
<dbReference type="InterPro" id="IPR050216">
    <property type="entry name" value="LRR_domain-containing"/>
</dbReference>
<feature type="compositionally biased region" description="Low complexity" evidence="3">
    <location>
        <begin position="1"/>
        <end position="25"/>
    </location>
</feature>
<feature type="region of interest" description="Disordered" evidence="3">
    <location>
        <begin position="112"/>
        <end position="132"/>
    </location>
</feature>